<keyword evidence="2" id="KW-1133">Transmembrane helix</keyword>
<feature type="compositionally biased region" description="Low complexity" evidence="1">
    <location>
        <begin position="31"/>
        <end position="43"/>
    </location>
</feature>
<feature type="region of interest" description="Disordered" evidence="1">
    <location>
        <begin position="1"/>
        <end position="62"/>
    </location>
</feature>
<dbReference type="EMBL" id="LAVA02000020">
    <property type="protein sequence ID" value="OIJ67964.1"/>
    <property type="molecule type" value="Genomic_DNA"/>
</dbReference>
<keyword evidence="2" id="KW-0812">Transmembrane</keyword>
<dbReference type="Proteomes" id="UP000034196">
    <property type="component" value="Unassembled WGS sequence"/>
</dbReference>
<accession>A0A1J4P2J5</accession>
<feature type="compositionally biased region" description="Basic and acidic residues" evidence="1">
    <location>
        <begin position="19"/>
        <end position="30"/>
    </location>
</feature>
<keyword evidence="2" id="KW-0472">Membrane</keyword>
<proteinExistence type="predicted"/>
<protein>
    <submittedName>
        <fullName evidence="3">Uncharacterized protein</fullName>
    </submittedName>
</protein>
<dbReference type="AlphaFoldDB" id="A0A1J4P2J5"/>
<sequence>METKTVDEAGAEAGAEATEEQRDQAAEKAAEAGVTTEADAAATEADDASAETDEDAQGEADIDEDDEAVEAELAALIAADEAQRGSGVGQGAAAVVSTVLGLVSLNGGWIGSIAAARQTLVGQLHTSSTASVATQIKAVYGDAWHTTAIWAGIFALLGLVTGVVTLAIPAFGARRPQAPWIKSVAWAGVALGVIGLLLAVLKYSDALLSLPSAS</sequence>
<feature type="compositionally biased region" description="Acidic residues" evidence="1">
    <location>
        <begin position="44"/>
        <end position="62"/>
    </location>
</feature>
<feature type="transmembrane region" description="Helical" evidence="2">
    <location>
        <begin position="148"/>
        <end position="172"/>
    </location>
</feature>
<dbReference type="STRING" id="1428628.WN71_010475"/>
<feature type="transmembrane region" description="Helical" evidence="2">
    <location>
        <begin position="184"/>
        <end position="204"/>
    </location>
</feature>
<dbReference type="RefSeq" id="WP_046582632.1">
    <property type="nucleotide sequence ID" value="NZ_LAVA02000020.1"/>
</dbReference>
<organism evidence="3 4">
    <name type="scientific">Streptomyces mangrovisoli</name>
    <dbReference type="NCBI Taxonomy" id="1428628"/>
    <lineage>
        <taxon>Bacteria</taxon>
        <taxon>Bacillati</taxon>
        <taxon>Actinomycetota</taxon>
        <taxon>Actinomycetes</taxon>
        <taxon>Kitasatosporales</taxon>
        <taxon>Streptomycetaceae</taxon>
        <taxon>Streptomyces</taxon>
    </lineage>
</organism>
<evidence type="ECO:0000313" key="3">
    <source>
        <dbReference type="EMBL" id="OIJ67964.1"/>
    </source>
</evidence>
<gene>
    <name evidence="3" type="ORF">WN71_010475</name>
</gene>
<keyword evidence="4" id="KW-1185">Reference proteome</keyword>
<evidence type="ECO:0000256" key="2">
    <source>
        <dbReference type="SAM" id="Phobius"/>
    </source>
</evidence>
<dbReference type="OrthoDB" id="3853425at2"/>
<name>A0A1J4P2J5_9ACTN</name>
<reference evidence="3" key="1">
    <citation type="submission" date="2016-10" db="EMBL/GenBank/DDBJ databases">
        <title>Genome sequence of Streptomyces mangrovisoli MUSC 149.</title>
        <authorList>
            <person name="Lee L.-H."/>
            <person name="Ser H.-L."/>
        </authorList>
    </citation>
    <scope>NUCLEOTIDE SEQUENCE [LARGE SCALE GENOMIC DNA]</scope>
    <source>
        <strain evidence="3">MUSC 149</strain>
    </source>
</reference>
<evidence type="ECO:0000256" key="1">
    <source>
        <dbReference type="SAM" id="MobiDB-lite"/>
    </source>
</evidence>
<evidence type="ECO:0000313" key="4">
    <source>
        <dbReference type="Proteomes" id="UP000034196"/>
    </source>
</evidence>
<comment type="caution">
    <text evidence="3">The sequence shown here is derived from an EMBL/GenBank/DDBJ whole genome shotgun (WGS) entry which is preliminary data.</text>
</comment>